<dbReference type="PROSITE" id="PS00678">
    <property type="entry name" value="WD_REPEATS_1"/>
    <property type="match status" value="1"/>
</dbReference>
<evidence type="ECO:0000256" key="3">
    <source>
        <dbReference type="PROSITE-ProRule" id="PRU00221"/>
    </source>
</evidence>
<evidence type="ECO:0000313" key="6">
    <source>
        <dbReference type="Proteomes" id="UP000023152"/>
    </source>
</evidence>
<dbReference type="Proteomes" id="UP000023152">
    <property type="component" value="Unassembled WGS sequence"/>
</dbReference>
<accession>X6PDK8</accession>
<dbReference type="Gene3D" id="2.130.10.10">
    <property type="entry name" value="YVTN repeat-like/Quinoprotein amine dehydrogenase"/>
    <property type="match status" value="1"/>
</dbReference>
<dbReference type="PROSITE" id="PS50082">
    <property type="entry name" value="WD_REPEATS_2"/>
    <property type="match status" value="1"/>
</dbReference>
<evidence type="ECO:0000256" key="2">
    <source>
        <dbReference type="ARBA" id="ARBA00022737"/>
    </source>
</evidence>
<evidence type="ECO:0000256" key="4">
    <source>
        <dbReference type="SAM" id="Phobius"/>
    </source>
</evidence>
<dbReference type="OMA" id="IYEINDA"/>
<dbReference type="InterPro" id="IPR036322">
    <property type="entry name" value="WD40_repeat_dom_sf"/>
</dbReference>
<keyword evidence="6" id="KW-1185">Reference proteome</keyword>
<dbReference type="InterPro" id="IPR001680">
    <property type="entry name" value="WD40_rpt"/>
</dbReference>
<dbReference type="GO" id="GO:1990234">
    <property type="term" value="C:transferase complex"/>
    <property type="evidence" value="ECO:0007669"/>
    <property type="project" value="UniProtKB-ARBA"/>
</dbReference>
<dbReference type="Pfam" id="PF00400">
    <property type="entry name" value="WD40"/>
    <property type="match status" value="2"/>
</dbReference>
<feature type="repeat" description="WD" evidence="3">
    <location>
        <begin position="221"/>
        <end position="264"/>
    </location>
</feature>
<dbReference type="EMBL" id="ASPP01001323">
    <property type="protein sequence ID" value="ETO35752.1"/>
    <property type="molecule type" value="Genomic_DNA"/>
</dbReference>
<dbReference type="PANTHER" id="PTHR22847">
    <property type="entry name" value="WD40 REPEAT PROTEIN"/>
    <property type="match status" value="1"/>
</dbReference>
<keyword evidence="1 3" id="KW-0853">WD repeat</keyword>
<evidence type="ECO:0000313" key="5">
    <source>
        <dbReference type="EMBL" id="ETO35752.1"/>
    </source>
</evidence>
<evidence type="ECO:0000256" key="1">
    <source>
        <dbReference type="ARBA" id="ARBA00022574"/>
    </source>
</evidence>
<comment type="caution">
    <text evidence="5">The sequence shown here is derived from an EMBL/GenBank/DDBJ whole genome shotgun (WGS) entry which is preliminary data.</text>
</comment>
<keyword evidence="4" id="KW-0472">Membrane</keyword>
<organism evidence="5 6">
    <name type="scientific">Reticulomyxa filosa</name>
    <dbReference type="NCBI Taxonomy" id="46433"/>
    <lineage>
        <taxon>Eukaryota</taxon>
        <taxon>Sar</taxon>
        <taxon>Rhizaria</taxon>
        <taxon>Retaria</taxon>
        <taxon>Foraminifera</taxon>
        <taxon>Monothalamids</taxon>
        <taxon>Reticulomyxidae</taxon>
        <taxon>Reticulomyxa</taxon>
    </lineage>
</organism>
<keyword evidence="4" id="KW-1133">Transmembrane helix</keyword>
<dbReference type="SMART" id="SM00320">
    <property type="entry name" value="WD40"/>
    <property type="match status" value="3"/>
</dbReference>
<proteinExistence type="predicted"/>
<name>X6PDK8_RETFI</name>
<dbReference type="PANTHER" id="PTHR22847:SF637">
    <property type="entry name" value="WD REPEAT DOMAIN 5B"/>
    <property type="match status" value="1"/>
</dbReference>
<dbReference type="PRINTS" id="PR00320">
    <property type="entry name" value="GPROTEINBRPT"/>
</dbReference>
<keyword evidence="4" id="KW-0812">Transmembrane</keyword>
<gene>
    <name evidence="5" type="ORF">RFI_01310</name>
</gene>
<sequence>MQRKKSILQIKENIIYEINDAKDTIKQNMATIYEKKDGQDSYSSTFVKKDKELDFWKVKNFHFFLLFYFLYIIHILNSLKKKRFKILYNIGFEYCKSNSDGFMSLTNSLSNMLVHLFFILKHKLKIFKYLFNIENVCSIDYSTFDDCQFICSGSYDGIVNAWDIDNKNKIQSTNEYQSPVLSVKFSSYYYQCHSTNVICSSLTNKTIRFWDFKHNKQLQIFNGHTDYVHDIQFSSFNGGRYLCSGSGDNTIRLWDVETSQSLHVFNGHEDN</sequence>
<protein>
    <submittedName>
        <fullName evidence="5">WD repeat-containing protein</fullName>
    </submittedName>
</protein>
<dbReference type="InterPro" id="IPR015943">
    <property type="entry name" value="WD40/YVTN_repeat-like_dom_sf"/>
</dbReference>
<feature type="non-terminal residue" evidence="5">
    <location>
        <position position="271"/>
    </location>
</feature>
<dbReference type="PROSITE" id="PS50294">
    <property type="entry name" value="WD_REPEATS_REGION"/>
    <property type="match status" value="1"/>
</dbReference>
<dbReference type="InterPro" id="IPR020472">
    <property type="entry name" value="WD40_PAC1"/>
</dbReference>
<dbReference type="AlphaFoldDB" id="X6PDK8"/>
<dbReference type="InterPro" id="IPR019775">
    <property type="entry name" value="WD40_repeat_CS"/>
</dbReference>
<feature type="transmembrane region" description="Helical" evidence="4">
    <location>
        <begin position="61"/>
        <end position="79"/>
    </location>
</feature>
<keyword evidence="2" id="KW-0677">Repeat</keyword>
<dbReference type="SUPFAM" id="SSF50978">
    <property type="entry name" value="WD40 repeat-like"/>
    <property type="match status" value="1"/>
</dbReference>
<reference evidence="5 6" key="1">
    <citation type="journal article" date="2013" name="Curr. Biol.">
        <title>The Genome of the Foraminiferan Reticulomyxa filosa.</title>
        <authorList>
            <person name="Glockner G."/>
            <person name="Hulsmann N."/>
            <person name="Schleicher M."/>
            <person name="Noegel A.A."/>
            <person name="Eichinger L."/>
            <person name="Gallinger C."/>
            <person name="Pawlowski J."/>
            <person name="Sierra R."/>
            <person name="Euteneuer U."/>
            <person name="Pillet L."/>
            <person name="Moustafa A."/>
            <person name="Platzer M."/>
            <person name="Groth M."/>
            <person name="Szafranski K."/>
            <person name="Schliwa M."/>
        </authorList>
    </citation>
    <scope>NUCLEOTIDE SEQUENCE [LARGE SCALE GENOMIC DNA]</scope>
</reference>